<keyword evidence="2" id="KW-1185">Reference proteome</keyword>
<evidence type="ECO:0000313" key="1">
    <source>
        <dbReference type="EMBL" id="WNC68471.1"/>
    </source>
</evidence>
<organism evidence="1 2">
    <name type="scientific">Thalassotalea nanhaiensis</name>
    <dbReference type="NCBI Taxonomy" id="3065648"/>
    <lineage>
        <taxon>Bacteria</taxon>
        <taxon>Pseudomonadati</taxon>
        <taxon>Pseudomonadota</taxon>
        <taxon>Gammaproteobacteria</taxon>
        <taxon>Alteromonadales</taxon>
        <taxon>Colwelliaceae</taxon>
        <taxon>Thalassotalea</taxon>
    </lineage>
</organism>
<dbReference type="InterPro" id="IPR017467">
    <property type="entry name" value="CHP03016_PEP-CTERM"/>
</dbReference>
<evidence type="ECO:0000313" key="2">
    <source>
        <dbReference type="Proteomes" id="UP001248581"/>
    </source>
</evidence>
<dbReference type="RefSeq" id="WP_348387627.1">
    <property type="nucleotide sequence ID" value="NZ_CP134146.1"/>
</dbReference>
<accession>A0ABY9TIF3</accession>
<gene>
    <name evidence="1" type="ORF">RI845_18370</name>
</gene>
<sequence length="538" mass="62027">MVITVTDTVKEHLNNFCFIAVCILIIFPSHASEWRVQPRIDFTEIFTDNVELVPGNADNSFVSLLSPGINIFYQSGGANLELDYAYTQTLYTHDHDLDDNYNSLTSSGSIDLWPDGLAFDFSASIRNVSQNTARNSLADLVSADTVEYKNYRAGFSYKAESSSFKIDSKISFILDEAEDEVGDRDGYNAYIKSESGSNSRYVFWNLDSQYTDYENNERKGRFYTADATIGYITNWKLNPFIRFYEEDTSGNLRDSKIQGTSSIGAGIRWLASEHLILDVAYNSVDEKSDAQGKVSDKQDDYVSGSINWQPSARTDFFAKYYQRFFGDAYQFNYRHRTKRLTTTFSYNEALDLFDRLELVPVNVQDVWCITGAAVEVGNCIFAPDESIDLTNFTFAGFYSDLELQESNSFNLNQTFNLTSTLALSRMTYQLSLRKSKRENLELEDYDTYDFASFSITRLMSRTTELNLKFSFNKNSLDQNNPLTFEQMDYYRLYNINWKRQLNRTLSVTFSTQHLNRNSNRFGYSYKENRASMQIIKEF</sequence>
<dbReference type="Proteomes" id="UP001248581">
    <property type="component" value="Chromosome"/>
</dbReference>
<protein>
    <submittedName>
        <fullName evidence="1">TIGR03016 family PEP-CTERM system-associated outer membrane protein</fullName>
    </submittedName>
</protein>
<proteinExistence type="predicted"/>
<name>A0ABY9TIF3_9GAMM</name>
<reference evidence="2" key="1">
    <citation type="submission" date="2023-09" db="EMBL/GenBank/DDBJ databases">
        <authorList>
            <person name="Li S."/>
            <person name="Li X."/>
            <person name="Zhang C."/>
            <person name="Zhao Z."/>
        </authorList>
    </citation>
    <scope>NUCLEOTIDE SEQUENCE [LARGE SCALE GENOMIC DNA]</scope>
    <source>
        <strain evidence="2">SQ345</strain>
    </source>
</reference>
<dbReference type="EMBL" id="CP134146">
    <property type="protein sequence ID" value="WNC68471.1"/>
    <property type="molecule type" value="Genomic_DNA"/>
</dbReference>
<dbReference type="NCBIfam" id="TIGR03016">
    <property type="entry name" value="pepcterm_hypo_1"/>
    <property type="match status" value="1"/>
</dbReference>